<dbReference type="PANTHER" id="PTHR12243:SF69">
    <property type="entry name" value="SI:CH73-59F11.3"/>
    <property type="match status" value="1"/>
</dbReference>
<accession>A0ABD0YKN1</accession>
<feature type="compositionally biased region" description="Acidic residues" evidence="2">
    <location>
        <begin position="125"/>
        <end position="135"/>
    </location>
</feature>
<feature type="region of interest" description="Disordered" evidence="2">
    <location>
        <begin position="125"/>
        <end position="150"/>
    </location>
</feature>
<keyword evidence="1" id="KW-0539">Nucleus</keyword>
<keyword evidence="6" id="KW-1185">Reference proteome</keyword>
<dbReference type="PANTHER" id="PTHR12243">
    <property type="entry name" value="MADF DOMAIN TRANSCRIPTION FACTOR"/>
    <property type="match status" value="1"/>
</dbReference>
<dbReference type="Pfam" id="PF02944">
    <property type="entry name" value="BESS"/>
    <property type="match status" value="1"/>
</dbReference>
<dbReference type="InterPro" id="IPR039353">
    <property type="entry name" value="TF_Adf1"/>
</dbReference>
<dbReference type="InterPro" id="IPR006578">
    <property type="entry name" value="MADF-dom"/>
</dbReference>
<dbReference type="EMBL" id="JBFDAA010000006">
    <property type="protein sequence ID" value="KAL1131836.1"/>
    <property type="molecule type" value="Genomic_DNA"/>
</dbReference>
<sequence>MDVVKLIRSVKSRPPLWDRKDGSYHDRGLTMVLWEDVAKQIGVDSESVRSKWKSLRDTFRGELKKLNRALLKGSPTSATNWEYFDEMVFVKDQIYSNRRSFESMLKTHPTADLDPADICKAEVVEEDEELQESDSDQNSRPPPLKRDRREQDFDDDYNFLLSLLPQLRALPMTRNLFVRIKIQELLYNEIVSLQTYNTHS</sequence>
<evidence type="ECO:0000259" key="3">
    <source>
        <dbReference type="PROSITE" id="PS51029"/>
    </source>
</evidence>
<evidence type="ECO:0000313" key="6">
    <source>
        <dbReference type="Proteomes" id="UP001558652"/>
    </source>
</evidence>
<comment type="subcellular location">
    <subcellularLocation>
        <location evidence="1">Nucleus</location>
    </subcellularLocation>
</comment>
<dbReference type="InterPro" id="IPR004210">
    <property type="entry name" value="BESS_motif"/>
</dbReference>
<dbReference type="Proteomes" id="UP001558652">
    <property type="component" value="Unassembled WGS sequence"/>
</dbReference>
<evidence type="ECO:0000259" key="4">
    <source>
        <dbReference type="PROSITE" id="PS51031"/>
    </source>
</evidence>
<evidence type="ECO:0000313" key="5">
    <source>
        <dbReference type="EMBL" id="KAL1131836.1"/>
    </source>
</evidence>
<feature type="domain" description="BESS" evidence="4">
    <location>
        <begin position="153"/>
        <end position="192"/>
    </location>
</feature>
<evidence type="ECO:0008006" key="7">
    <source>
        <dbReference type="Google" id="ProtNLM"/>
    </source>
</evidence>
<feature type="domain" description="MADF" evidence="3">
    <location>
        <begin position="5"/>
        <end position="95"/>
    </location>
</feature>
<organism evidence="5 6">
    <name type="scientific">Ranatra chinensis</name>
    <dbReference type="NCBI Taxonomy" id="642074"/>
    <lineage>
        <taxon>Eukaryota</taxon>
        <taxon>Metazoa</taxon>
        <taxon>Ecdysozoa</taxon>
        <taxon>Arthropoda</taxon>
        <taxon>Hexapoda</taxon>
        <taxon>Insecta</taxon>
        <taxon>Pterygota</taxon>
        <taxon>Neoptera</taxon>
        <taxon>Paraneoptera</taxon>
        <taxon>Hemiptera</taxon>
        <taxon>Heteroptera</taxon>
        <taxon>Panheteroptera</taxon>
        <taxon>Nepomorpha</taxon>
        <taxon>Nepidae</taxon>
        <taxon>Ranatrinae</taxon>
        <taxon>Ranatra</taxon>
    </lineage>
</organism>
<gene>
    <name evidence="5" type="ORF">AAG570_011447</name>
</gene>
<dbReference type="SMART" id="SM00595">
    <property type="entry name" value="MADF"/>
    <property type="match status" value="1"/>
</dbReference>
<dbReference type="AlphaFoldDB" id="A0ABD0YKN1"/>
<protein>
    <recommendedName>
        <fullName evidence="7">Transcription factor Adf-1</fullName>
    </recommendedName>
</protein>
<evidence type="ECO:0000256" key="1">
    <source>
        <dbReference type="PROSITE-ProRule" id="PRU00371"/>
    </source>
</evidence>
<evidence type="ECO:0000256" key="2">
    <source>
        <dbReference type="SAM" id="MobiDB-lite"/>
    </source>
</evidence>
<dbReference type="Pfam" id="PF10545">
    <property type="entry name" value="MADF_DNA_bdg"/>
    <property type="match status" value="1"/>
</dbReference>
<proteinExistence type="predicted"/>
<dbReference type="GO" id="GO:0005634">
    <property type="term" value="C:nucleus"/>
    <property type="evidence" value="ECO:0007669"/>
    <property type="project" value="UniProtKB-SubCell"/>
</dbReference>
<name>A0ABD0YKN1_9HEMI</name>
<comment type="caution">
    <text evidence="5">The sequence shown here is derived from an EMBL/GenBank/DDBJ whole genome shotgun (WGS) entry which is preliminary data.</text>
</comment>
<dbReference type="PROSITE" id="PS51029">
    <property type="entry name" value="MADF"/>
    <property type="match status" value="1"/>
</dbReference>
<reference evidence="5 6" key="1">
    <citation type="submission" date="2024-07" db="EMBL/GenBank/DDBJ databases">
        <title>Chromosome-level genome assembly of the water stick insect Ranatra chinensis (Heteroptera: Nepidae).</title>
        <authorList>
            <person name="Liu X."/>
        </authorList>
    </citation>
    <scope>NUCLEOTIDE SEQUENCE [LARGE SCALE GENOMIC DNA]</scope>
    <source>
        <strain evidence="5">Cailab_2021Rc</strain>
        <tissue evidence="5">Muscle</tissue>
    </source>
</reference>
<dbReference type="PROSITE" id="PS51031">
    <property type="entry name" value="BESS"/>
    <property type="match status" value="1"/>
</dbReference>